<dbReference type="InterPro" id="IPR035952">
    <property type="entry name" value="Rhomboid-like_sf"/>
</dbReference>
<dbReference type="GO" id="GO:0004252">
    <property type="term" value="F:serine-type endopeptidase activity"/>
    <property type="evidence" value="ECO:0007669"/>
    <property type="project" value="InterPro"/>
</dbReference>
<protein>
    <submittedName>
        <fullName evidence="7">Rhombosortase</fullName>
    </submittedName>
</protein>
<name>A0A2T3IY02_9GAMM</name>
<keyword evidence="3 5" id="KW-1133">Transmembrane helix</keyword>
<keyword evidence="4 5" id="KW-0472">Membrane</keyword>
<dbReference type="SUPFAM" id="SSF144091">
    <property type="entry name" value="Rhomboid-like"/>
    <property type="match status" value="1"/>
</dbReference>
<dbReference type="GO" id="GO:0016020">
    <property type="term" value="C:membrane"/>
    <property type="evidence" value="ECO:0007669"/>
    <property type="project" value="UniProtKB-SubCell"/>
</dbReference>
<dbReference type="PANTHER" id="PTHR43731">
    <property type="entry name" value="RHOMBOID PROTEASE"/>
    <property type="match status" value="1"/>
</dbReference>
<feature type="transmembrane region" description="Helical" evidence="5">
    <location>
        <begin position="63"/>
        <end position="81"/>
    </location>
</feature>
<dbReference type="PANTHER" id="PTHR43731:SF16">
    <property type="entry name" value="RHOMBOSORTASE"/>
    <property type="match status" value="1"/>
</dbReference>
<reference evidence="7 8" key="1">
    <citation type="submission" date="2018-03" db="EMBL/GenBank/DDBJ databases">
        <title>Whole genome sequencing of Histamine producing bacteria.</title>
        <authorList>
            <person name="Butler K."/>
        </authorList>
    </citation>
    <scope>NUCLEOTIDE SEQUENCE [LARGE SCALE GENOMIC DNA]</scope>
    <source>
        <strain evidence="7 8">JCM 13586</strain>
    </source>
</reference>
<dbReference type="Gene3D" id="1.20.1540.10">
    <property type="entry name" value="Rhomboid-like"/>
    <property type="match status" value="1"/>
</dbReference>
<feature type="transmembrane region" description="Helical" evidence="5">
    <location>
        <begin position="87"/>
        <end position="104"/>
    </location>
</feature>
<keyword evidence="2 5" id="KW-0812">Transmembrane</keyword>
<evidence type="ECO:0000259" key="6">
    <source>
        <dbReference type="Pfam" id="PF01694"/>
    </source>
</evidence>
<keyword evidence="8" id="KW-1185">Reference proteome</keyword>
<dbReference type="OrthoDB" id="196054at2"/>
<sequence>MMTVAQLPSIQPLLVWLRPAITHGEIWRLVSGNLTHTNWAHMIMNSLGLAIITFIFRRYLSATRLAFLILSTAGFIGVALWFSPMHWYAGLSGVLHGVFAWGAIQDIKAKDKLGWLLLLAVIAKVIWEQVAGGSASSAELIGARVAVEAHLAGTLAGVFFAVAENIKKKIAIDN</sequence>
<dbReference type="Proteomes" id="UP000241222">
    <property type="component" value="Unassembled WGS sequence"/>
</dbReference>
<dbReference type="InterPro" id="IPR050925">
    <property type="entry name" value="Rhomboid_protease_S54"/>
</dbReference>
<feature type="domain" description="Peptidase S54 rhomboid" evidence="6">
    <location>
        <begin position="24"/>
        <end position="162"/>
    </location>
</feature>
<proteinExistence type="predicted"/>
<dbReference type="NCBIfam" id="TIGR03902">
    <property type="entry name" value="rhom_GG_sort"/>
    <property type="match status" value="1"/>
</dbReference>
<evidence type="ECO:0000313" key="8">
    <source>
        <dbReference type="Proteomes" id="UP000241222"/>
    </source>
</evidence>
<evidence type="ECO:0000256" key="2">
    <source>
        <dbReference type="ARBA" id="ARBA00022692"/>
    </source>
</evidence>
<dbReference type="EMBL" id="PYMH01000006">
    <property type="protein sequence ID" value="PSU33420.1"/>
    <property type="molecule type" value="Genomic_DNA"/>
</dbReference>
<feature type="transmembrane region" description="Helical" evidence="5">
    <location>
        <begin position="38"/>
        <end position="56"/>
    </location>
</feature>
<dbReference type="AlphaFoldDB" id="A0A2T3IY02"/>
<evidence type="ECO:0000256" key="5">
    <source>
        <dbReference type="SAM" id="Phobius"/>
    </source>
</evidence>
<accession>A0A2T3IY02</accession>
<comment type="caution">
    <text evidence="7">The sequence shown here is derived from an EMBL/GenBank/DDBJ whole genome shotgun (WGS) entry which is preliminary data.</text>
</comment>
<dbReference type="InterPro" id="IPR023826">
    <property type="entry name" value="Rhom-like_SP_proteobac"/>
</dbReference>
<feature type="transmembrane region" description="Helical" evidence="5">
    <location>
        <begin position="116"/>
        <end position="135"/>
    </location>
</feature>
<dbReference type="InterPro" id="IPR022764">
    <property type="entry name" value="Peptidase_S54_rhomboid_dom"/>
</dbReference>
<comment type="subcellular location">
    <subcellularLocation>
        <location evidence="1">Membrane</location>
        <topology evidence="1">Multi-pass membrane protein</topology>
    </subcellularLocation>
</comment>
<evidence type="ECO:0000313" key="7">
    <source>
        <dbReference type="EMBL" id="PSU33420.1"/>
    </source>
</evidence>
<organism evidence="7 8">
    <name type="scientific">Photobacterium lutimaris</name>
    <dbReference type="NCBI Taxonomy" id="388278"/>
    <lineage>
        <taxon>Bacteria</taxon>
        <taxon>Pseudomonadati</taxon>
        <taxon>Pseudomonadota</taxon>
        <taxon>Gammaproteobacteria</taxon>
        <taxon>Vibrionales</taxon>
        <taxon>Vibrionaceae</taxon>
        <taxon>Photobacterium</taxon>
    </lineage>
</organism>
<gene>
    <name evidence="7" type="primary">rrtA</name>
    <name evidence="7" type="ORF">C9I99_13535</name>
</gene>
<dbReference type="Pfam" id="PF01694">
    <property type="entry name" value="Rhomboid"/>
    <property type="match status" value="1"/>
</dbReference>
<evidence type="ECO:0000256" key="3">
    <source>
        <dbReference type="ARBA" id="ARBA00022989"/>
    </source>
</evidence>
<feature type="transmembrane region" description="Helical" evidence="5">
    <location>
        <begin position="141"/>
        <end position="162"/>
    </location>
</feature>
<evidence type="ECO:0000256" key="4">
    <source>
        <dbReference type="ARBA" id="ARBA00023136"/>
    </source>
</evidence>
<evidence type="ECO:0000256" key="1">
    <source>
        <dbReference type="ARBA" id="ARBA00004141"/>
    </source>
</evidence>